<protein>
    <recommendedName>
        <fullName evidence="2">Aminotransferase class I/classII domain-containing protein</fullName>
    </recommendedName>
</protein>
<dbReference type="InterPro" id="IPR015422">
    <property type="entry name" value="PyrdxlP-dep_Trfase_small"/>
</dbReference>
<evidence type="ECO:0008006" key="2">
    <source>
        <dbReference type="Google" id="ProtNLM"/>
    </source>
</evidence>
<dbReference type="Gene3D" id="3.40.640.10">
    <property type="entry name" value="Type I PLP-dependent aspartate aminotransferase-like (Major domain)"/>
    <property type="match status" value="1"/>
</dbReference>
<name>X1SGD2_9ZZZZ</name>
<organism evidence="1">
    <name type="scientific">marine sediment metagenome</name>
    <dbReference type="NCBI Taxonomy" id="412755"/>
    <lineage>
        <taxon>unclassified sequences</taxon>
        <taxon>metagenomes</taxon>
        <taxon>ecological metagenomes</taxon>
    </lineage>
</organism>
<dbReference type="AlphaFoldDB" id="X1SGD2"/>
<dbReference type="Gene3D" id="3.90.1150.10">
    <property type="entry name" value="Aspartate Aminotransferase, domain 1"/>
    <property type="match status" value="1"/>
</dbReference>
<dbReference type="EMBL" id="BARW01003422">
    <property type="protein sequence ID" value="GAI66844.1"/>
    <property type="molecule type" value="Genomic_DNA"/>
</dbReference>
<sequence length="76" mass="8387">MTSSEGIERFIRPDLITFGGYSARTSPETLEGKVEVPVENIIKLDANENPYGCSPRVRKALATCPDLNIYPDNSQT</sequence>
<dbReference type="InterPro" id="IPR015421">
    <property type="entry name" value="PyrdxlP-dep_Trfase_major"/>
</dbReference>
<reference evidence="1" key="1">
    <citation type="journal article" date="2014" name="Front. Microbiol.">
        <title>High frequency of phylogenetically diverse reductive dehalogenase-homologous genes in deep subseafloor sedimentary metagenomes.</title>
        <authorList>
            <person name="Kawai M."/>
            <person name="Futagami T."/>
            <person name="Toyoda A."/>
            <person name="Takaki Y."/>
            <person name="Nishi S."/>
            <person name="Hori S."/>
            <person name="Arai W."/>
            <person name="Tsubouchi T."/>
            <person name="Morono Y."/>
            <person name="Uchiyama I."/>
            <person name="Ito T."/>
            <person name="Fujiyama A."/>
            <person name="Inagaki F."/>
            <person name="Takami H."/>
        </authorList>
    </citation>
    <scope>NUCLEOTIDE SEQUENCE</scope>
    <source>
        <strain evidence="1">Expedition CK06-06</strain>
    </source>
</reference>
<proteinExistence type="predicted"/>
<comment type="caution">
    <text evidence="1">The sequence shown here is derived from an EMBL/GenBank/DDBJ whole genome shotgun (WGS) entry which is preliminary data.</text>
</comment>
<feature type="non-terminal residue" evidence="1">
    <location>
        <position position="76"/>
    </location>
</feature>
<gene>
    <name evidence="1" type="ORF">S12H4_08742</name>
</gene>
<evidence type="ECO:0000313" key="1">
    <source>
        <dbReference type="EMBL" id="GAI66844.1"/>
    </source>
</evidence>
<accession>X1SGD2</accession>